<evidence type="ECO:0000256" key="1">
    <source>
        <dbReference type="ARBA" id="ARBA00022614"/>
    </source>
</evidence>
<dbReference type="EMBL" id="PSQE01000003">
    <property type="protein sequence ID" value="RHN66391.1"/>
    <property type="molecule type" value="Genomic_DNA"/>
</dbReference>
<reference evidence="12" key="1">
    <citation type="journal article" date="2018" name="Nat. Plants">
        <title>Whole-genome landscape of Medicago truncatula symbiotic genes.</title>
        <authorList>
            <person name="Pecrix Y."/>
            <person name="Gamas P."/>
            <person name="Carrere S."/>
        </authorList>
    </citation>
    <scope>NUCLEOTIDE SEQUENCE</scope>
    <source>
        <tissue evidence="12">Leaves</tissue>
    </source>
</reference>
<dbReference type="CDD" id="cd06222">
    <property type="entry name" value="RNase_H_like"/>
    <property type="match status" value="1"/>
</dbReference>
<proteinExistence type="predicted"/>
<evidence type="ECO:0000256" key="2">
    <source>
        <dbReference type="ARBA" id="ARBA00022737"/>
    </source>
</evidence>
<dbReference type="Gene3D" id="1.10.10.10">
    <property type="entry name" value="Winged helix-like DNA-binding domain superfamily/Winged helix DNA-binding domain"/>
    <property type="match status" value="1"/>
</dbReference>
<keyword evidence="12" id="KW-0378">Hydrolase</keyword>
<dbReference type="Pfam" id="PF23559">
    <property type="entry name" value="WHD_DRP"/>
    <property type="match status" value="1"/>
</dbReference>
<dbReference type="InterPro" id="IPR027417">
    <property type="entry name" value="P-loop_NTPase"/>
</dbReference>
<dbReference type="FunFam" id="3.40.50.300:FF:001091">
    <property type="entry name" value="Probable disease resistance protein At1g61300"/>
    <property type="match status" value="1"/>
</dbReference>
<evidence type="ECO:0000256" key="5">
    <source>
        <dbReference type="ARBA" id="ARBA00022840"/>
    </source>
</evidence>
<feature type="domain" description="R13L1/DRL21-like LRR repeat region" evidence="11">
    <location>
        <begin position="879"/>
        <end position="1004"/>
    </location>
</feature>
<organism evidence="12">
    <name type="scientific">Medicago truncatula</name>
    <name type="common">Barrel medic</name>
    <name type="synonym">Medicago tribuloides</name>
    <dbReference type="NCBI Taxonomy" id="3880"/>
    <lineage>
        <taxon>Eukaryota</taxon>
        <taxon>Viridiplantae</taxon>
        <taxon>Streptophyta</taxon>
        <taxon>Embryophyta</taxon>
        <taxon>Tracheophyta</taxon>
        <taxon>Spermatophyta</taxon>
        <taxon>Magnoliopsida</taxon>
        <taxon>eudicotyledons</taxon>
        <taxon>Gunneridae</taxon>
        <taxon>Pentapetalae</taxon>
        <taxon>rosids</taxon>
        <taxon>fabids</taxon>
        <taxon>Fabales</taxon>
        <taxon>Fabaceae</taxon>
        <taxon>Papilionoideae</taxon>
        <taxon>50 kb inversion clade</taxon>
        <taxon>NPAAA clade</taxon>
        <taxon>Hologalegina</taxon>
        <taxon>IRL clade</taxon>
        <taxon>Trifolieae</taxon>
        <taxon>Medicago</taxon>
    </lineage>
</organism>
<dbReference type="GO" id="GO:0003676">
    <property type="term" value="F:nucleic acid binding"/>
    <property type="evidence" value="ECO:0007669"/>
    <property type="project" value="InterPro"/>
</dbReference>
<feature type="domain" description="Disease resistance N-terminal" evidence="9">
    <location>
        <begin position="228"/>
        <end position="314"/>
    </location>
</feature>
<keyword evidence="2" id="KW-0677">Repeat</keyword>
<evidence type="ECO:0000256" key="6">
    <source>
        <dbReference type="SAM" id="Phobius"/>
    </source>
</evidence>
<dbReference type="Gene3D" id="3.40.50.300">
    <property type="entry name" value="P-loop containing nucleotide triphosphate hydrolases"/>
    <property type="match status" value="1"/>
</dbReference>
<keyword evidence="1" id="KW-0433">Leucine-rich repeat</keyword>
<evidence type="ECO:0000259" key="7">
    <source>
        <dbReference type="Pfam" id="PF00931"/>
    </source>
</evidence>
<evidence type="ECO:0000259" key="11">
    <source>
        <dbReference type="Pfam" id="PF25019"/>
    </source>
</evidence>
<sequence>MENCHVENMNIETSGSKDYELDRKQLVLLWMAEGFIELSQGEAMVLYYALEWLSDMRFDNVDFALDSKTTADAFNNSHPDASEFGPIISACRSLFDLKLTNSKVKFNRRQANEVAHTLAGVATLSASESGLNVHDDECGLKVALLCWESISLLYYYICIFVCSLAHLLYYYNLFPYNLCSLVVSTKFPCIKVPYQTCFQHSTFRKQFHLRKMAATLVGGAFLSASVQSMLDQLTSTEFRDFINNKKLNVSLLKQLQTTLLVLQAVLDDADEKQINNPAVKQWLDDLKDAIFDAEDLLNQISYESLRCKVENTQSTNKTSQVWSFLSSPFNTIYREINSQMKTMCDNLQIFAQNKDILGLQTKSARIFHRTPSSSVVNESFMVGRKDDKEIITNMLLSKSSTSNNNIGVVAILGMGGVGKTTLAQIAYNDEKVQEHFDLKAWACVSEDFDILRVTKTLLESVTSRAWENNNLDFLRVELKKTLRAKRFLFVLDDLWNDNYNDWDELVTPLINGNSGSRVIVTTRQQKVAEVAHTFPIHKLEVLSNEDTWSLLSKHAFGSENFCDNKCSNLEAIGRKIARKCVGLPIAAKTLGGVLRSKRDAKEWTEVLNNKIWNLPNDNVLPALLLSYQYLPSQLKRCFSYCSIFPKDYSLNRNQLVLLWMAEGFLDHSKDEKPIEEVGDDCFAELLSRSLIQQLHVDTRGERFVMHDFVNELATLVSGKSCYRVEFGGDASKNVRHCSYNQEQYDIAKKFKLFHKLKCLRTFLPCCSWRNFNYLSIKVVDDLLPTLGRLRVLSLSKYTNITMLPDSIGSLVQLRYLDLSHTQIKGLPDTICNLYYLQTLILSFCSKLIELPEHVGKLINLRHLDIIFTGITEMPKQIVELENLQTLSVFIVGKKNVGLSNVIDVAEAYDADLKSKEHIEELTLQWGVETDDPLKGKDVLDMLKPPVNLNRLNIDLYGGTSFPSWLGDSSFSNMVSLSIQHCGYCVTLPPLGQLSSLKDLSIRGMYILETIGPEFYGIVGGGSNSSFQPFPSLEKLQFVKMPNWKKWLPFQDGIFPFPCLKSLILYNCPELRGNLPNHLSSIETFVYHGCPRLFELPPTLEWPSSIKAIDIWGDLHSTNNQWPFVESDLPCLLQSVSVYFFDTIFSLPQMILSSTCLRFLRLSRIPSLTAFPREGLPTSLQELLIYSCEKLSFMPPETWSNYTSLLELSLLSSCGSLSSFPLDGFPKLQKLVIDGCTGLESIFISESSSYHSSTLQELHVSSCKALISLPQRMDTLTTLESLSLRHLPKLELSLCEGVFLPPKLQTISIASVRITKMPPLIEWGGFQSLTSLTNLKIEDNDDIVHTLLKEQLLPISLVFLSISNLSEVKCLGGNGLRQLSALETLNFYNCQQLESLAEVMLPSSLKTLSFYKCQRLESFPEHSLPSSLKLLSISKCPVLEERYESEGGRNWSEISYIPVIEINGKVII</sequence>
<dbReference type="InterPro" id="IPR003591">
    <property type="entry name" value="Leu-rich_rpt_typical-subtyp"/>
</dbReference>
<dbReference type="Pfam" id="PF00931">
    <property type="entry name" value="NB-ARC"/>
    <property type="match status" value="1"/>
</dbReference>
<dbReference type="InterPro" id="IPR002156">
    <property type="entry name" value="RNaseH_domain"/>
</dbReference>
<dbReference type="SUPFAM" id="SSF52540">
    <property type="entry name" value="P-loop containing nucleoside triphosphate hydrolases"/>
    <property type="match status" value="1"/>
</dbReference>
<dbReference type="InterPro" id="IPR002182">
    <property type="entry name" value="NB-ARC"/>
</dbReference>
<dbReference type="Proteomes" id="UP000265566">
    <property type="component" value="Chromosome 3"/>
</dbReference>
<comment type="caution">
    <text evidence="12">The sequence shown here is derived from an EMBL/GenBank/DDBJ whole genome shotgun (WGS) entry which is preliminary data.</text>
</comment>
<dbReference type="InterPro" id="IPR042197">
    <property type="entry name" value="Apaf_helical"/>
</dbReference>
<feature type="transmembrane region" description="Helical" evidence="6">
    <location>
        <begin position="153"/>
        <end position="171"/>
    </location>
</feature>
<dbReference type="PANTHER" id="PTHR36766:SF40">
    <property type="entry name" value="DISEASE RESISTANCE PROTEIN RGA3"/>
    <property type="match status" value="1"/>
</dbReference>
<name>A0A396INM2_MEDTR</name>
<feature type="domain" description="Disease resistance protein winged helix" evidence="10">
    <location>
        <begin position="643"/>
        <end position="713"/>
    </location>
</feature>
<dbReference type="GO" id="GO:0004523">
    <property type="term" value="F:RNA-DNA hybrid ribonuclease activity"/>
    <property type="evidence" value="ECO:0007669"/>
    <property type="project" value="InterPro"/>
</dbReference>
<dbReference type="InterPro" id="IPR032675">
    <property type="entry name" value="LRR_dom_sf"/>
</dbReference>
<evidence type="ECO:0000256" key="4">
    <source>
        <dbReference type="ARBA" id="ARBA00022821"/>
    </source>
</evidence>
<feature type="domain" description="NB-ARC" evidence="7">
    <location>
        <begin position="402"/>
        <end position="557"/>
    </location>
</feature>
<dbReference type="SUPFAM" id="SSF52058">
    <property type="entry name" value="L domain-like"/>
    <property type="match status" value="2"/>
</dbReference>
<dbReference type="GO" id="GO:0043531">
    <property type="term" value="F:ADP binding"/>
    <property type="evidence" value="ECO:0007669"/>
    <property type="project" value="InterPro"/>
</dbReference>
<gene>
    <name evidence="12" type="ORF">MtrunA17_Chr3g0090401</name>
</gene>
<dbReference type="GO" id="GO:0005524">
    <property type="term" value="F:ATP binding"/>
    <property type="evidence" value="ECO:0007669"/>
    <property type="project" value="UniProtKB-KW"/>
</dbReference>
<evidence type="ECO:0000259" key="9">
    <source>
        <dbReference type="Pfam" id="PF18052"/>
    </source>
</evidence>
<dbReference type="PRINTS" id="PR00364">
    <property type="entry name" value="DISEASERSIST"/>
</dbReference>
<keyword evidence="6" id="KW-1133">Transmembrane helix</keyword>
<dbReference type="InterPro" id="IPR044730">
    <property type="entry name" value="RNase_H-like_dom_plant"/>
</dbReference>
<dbReference type="FunFam" id="1.10.10.10:FF:000322">
    <property type="entry name" value="Probable disease resistance protein At1g63360"/>
    <property type="match status" value="1"/>
</dbReference>
<evidence type="ECO:0000256" key="3">
    <source>
        <dbReference type="ARBA" id="ARBA00022741"/>
    </source>
</evidence>
<keyword evidence="6" id="KW-0472">Membrane</keyword>
<evidence type="ECO:0000313" key="12">
    <source>
        <dbReference type="EMBL" id="RHN66391.1"/>
    </source>
</evidence>
<dbReference type="PANTHER" id="PTHR36766">
    <property type="entry name" value="PLANT BROAD-SPECTRUM MILDEW RESISTANCE PROTEIN RPW8"/>
    <property type="match status" value="1"/>
</dbReference>
<accession>A0A396INM2</accession>
<protein>
    <submittedName>
        <fullName evidence="12">Putative P-loop containing nucleoside triphosphate hydrolase, leucine-rich repeat domain, L</fullName>
    </submittedName>
</protein>
<dbReference type="InterPro" id="IPR041118">
    <property type="entry name" value="Rx_N"/>
</dbReference>
<evidence type="ECO:0000259" key="8">
    <source>
        <dbReference type="Pfam" id="PF13456"/>
    </source>
</evidence>
<dbReference type="InterPro" id="IPR058922">
    <property type="entry name" value="WHD_DRP"/>
</dbReference>
<dbReference type="GO" id="GO:0006952">
    <property type="term" value="P:defense response"/>
    <property type="evidence" value="ECO:0007669"/>
    <property type="project" value="UniProtKB-KW"/>
</dbReference>
<keyword evidence="3" id="KW-0547">Nucleotide-binding</keyword>
<keyword evidence="6" id="KW-0812">Transmembrane</keyword>
<dbReference type="Gramene" id="rna14361">
    <property type="protein sequence ID" value="RHN66391.1"/>
    <property type="gene ID" value="gene14361"/>
</dbReference>
<dbReference type="Gene3D" id="3.80.10.10">
    <property type="entry name" value="Ribonuclease Inhibitor"/>
    <property type="match status" value="3"/>
</dbReference>
<dbReference type="Pfam" id="PF18052">
    <property type="entry name" value="Rx_N"/>
    <property type="match status" value="1"/>
</dbReference>
<dbReference type="Gene3D" id="1.10.8.430">
    <property type="entry name" value="Helical domain of apoptotic protease-activating factors"/>
    <property type="match status" value="1"/>
</dbReference>
<dbReference type="SMART" id="SM00369">
    <property type="entry name" value="LRR_TYP"/>
    <property type="match status" value="2"/>
</dbReference>
<dbReference type="InterPro" id="IPR056789">
    <property type="entry name" value="LRR_R13L1-DRL21"/>
</dbReference>
<keyword evidence="5" id="KW-0067">ATP-binding</keyword>
<dbReference type="Gene3D" id="1.20.5.4130">
    <property type="match status" value="1"/>
</dbReference>
<keyword evidence="4" id="KW-0611">Plant defense</keyword>
<evidence type="ECO:0000259" key="10">
    <source>
        <dbReference type="Pfam" id="PF23559"/>
    </source>
</evidence>
<dbReference type="GO" id="GO:0051707">
    <property type="term" value="P:response to other organism"/>
    <property type="evidence" value="ECO:0007669"/>
    <property type="project" value="UniProtKB-ARBA"/>
</dbReference>
<dbReference type="Pfam" id="PF25019">
    <property type="entry name" value="LRR_R13L1-DRL21"/>
    <property type="match status" value="1"/>
</dbReference>
<dbReference type="InterPro" id="IPR036388">
    <property type="entry name" value="WH-like_DNA-bd_sf"/>
</dbReference>
<dbReference type="Pfam" id="PF13456">
    <property type="entry name" value="RVT_3"/>
    <property type="match status" value="1"/>
</dbReference>
<feature type="domain" description="RNase H type-1" evidence="8">
    <location>
        <begin position="35"/>
        <end position="119"/>
    </location>
</feature>